<dbReference type="RefSeq" id="WP_013765440.1">
    <property type="nucleotide sequence ID" value="NC_015510.1"/>
</dbReference>
<dbReference type="KEGG" id="hhy:Halhy_3034"/>
<dbReference type="STRING" id="760192.Halhy_3034"/>
<dbReference type="Proteomes" id="UP000008461">
    <property type="component" value="Chromosome"/>
</dbReference>
<evidence type="ECO:0000313" key="2">
    <source>
        <dbReference type="Proteomes" id="UP000008461"/>
    </source>
</evidence>
<sequence length="139" mass="15718">MSMHISPNKSISDLQNAFNAAYPHLKLQFFSKAHGENKGSFAKFMIHDRNTTLAMLNPELREGTVSIVPETKTWALEQAFETEFQLHVQVFRQSGSIWLETSVSDQLTLAEQEAKGARSLLSFDDPTIAEEPGDYRDQE</sequence>
<reference evidence="1 2" key="1">
    <citation type="journal article" date="2011" name="Stand. Genomic Sci.">
        <title>Complete genome sequence of Haliscomenobacter hydrossis type strain (O).</title>
        <authorList>
            <consortium name="US DOE Joint Genome Institute (JGI-PGF)"/>
            <person name="Daligault H."/>
            <person name="Lapidus A."/>
            <person name="Zeytun A."/>
            <person name="Nolan M."/>
            <person name="Lucas S."/>
            <person name="Del Rio T.G."/>
            <person name="Tice H."/>
            <person name="Cheng J.F."/>
            <person name="Tapia R."/>
            <person name="Han C."/>
            <person name="Goodwin L."/>
            <person name="Pitluck S."/>
            <person name="Liolios K."/>
            <person name="Pagani I."/>
            <person name="Ivanova N."/>
            <person name="Huntemann M."/>
            <person name="Mavromatis K."/>
            <person name="Mikhailova N."/>
            <person name="Pati A."/>
            <person name="Chen A."/>
            <person name="Palaniappan K."/>
            <person name="Land M."/>
            <person name="Hauser L."/>
            <person name="Brambilla E.M."/>
            <person name="Rohde M."/>
            <person name="Verbarg S."/>
            <person name="Goker M."/>
            <person name="Bristow J."/>
            <person name="Eisen J.A."/>
            <person name="Markowitz V."/>
            <person name="Hugenholtz P."/>
            <person name="Kyrpides N.C."/>
            <person name="Klenk H.P."/>
            <person name="Woyke T."/>
        </authorList>
    </citation>
    <scope>NUCLEOTIDE SEQUENCE [LARGE SCALE GENOMIC DNA]</scope>
    <source>
        <strain evidence="2">ATCC 27775 / DSM 1100 / LMG 10767 / O</strain>
    </source>
</reference>
<accession>F4L6R6</accession>
<dbReference type="EMBL" id="CP002691">
    <property type="protein sequence ID" value="AEE50897.1"/>
    <property type="molecule type" value="Genomic_DNA"/>
</dbReference>
<dbReference type="OrthoDB" id="959050at2"/>
<proteinExistence type="predicted"/>
<keyword evidence="2" id="KW-1185">Reference proteome</keyword>
<reference key="2">
    <citation type="submission" date="2011-04" db="EMBL/GenBank/DDBJ databases">
        <title>Complete sequence of chromosome of Haliscomenobacter hydrossis DSM 1100.</title>
        <authorList>
            <consortium name="US DOE Joint Genome Institute (JGI-PGF)"/>
            <person name="Lucas S."/>
            <person name="Han J."/>
            <person name="Lapidus A."/>
            <person name="Bruce D."/>
            <person name="Goodwin L."/>
            <person name="Pitluck S."/>
            <person name="Peters L."/>
            <person name="Kyrpides N."/>
            <person name="Mavromatis K."/>
            <person name="Ivanova N."/>
            <person name="Ovchinnikova G."/>
            <person name="Pagani I."/>
            <person name="Daligault H."/>
            <person name="Detter J.C."/>
            <person name="Han C."/>
            <person name="Land M."/>
            <person name="Hauser L."/>
            <person name="Markowitz V."/>
            <person name="Cheng J.-F."/>
            <person name="Hugenholtz P."/>
            <person name="Woyke T."/>
            <person name="Wu D."/>
            <person name="Verbarg S."/>
            <person name="Frueling A."/>
            <person name="Brambilla E."/>
            <person name="Klenk H.-P."/>
            <person name="Eisen J.A."/>
        </authorList>
    </citation>
    <scope>NUCLEOTIDE SEQUENCE</scope>
    <source>
        <strain>DSM 1100</strain>
    </source>
</reference>
<dbReference type="HOGENOM" id="CLU_1914842_0_0_10"/>
<dbReference type="eggNOG" id="ENOG50337CN">
    <property type="taxonomic scope" value="Bacteria"/>
</dbReference>
<dbReference type="AlphaFoldDB" id="F4L6R6"/>
<gene>
    <name evidence="1" type="ordered locus">Halhy_3034</name>
</gene>
<protein>
    <submittedName>
        <fullName evidence="1">Uncharacterized protein</fullName>
    </submittedName>
</protein>
<name>F4L6R6_HALH1</name>
<organism evidence="1 2">
    <name type="scientific">Haliscomenobacter hydrossis (strain ATCC 27775 / DSM 1100 / LMG 10767 / O)</name>
    <dbReference type="NCBI Taxonomy" id="760192"/>
    <lineage>
        <taxon>Bacteria</taxon>
        <taxon>Pseudomonadati</taxon>
        <taxon>Bacteroidota</taxon>
        <taxon>Saprospiria</taxon>
        <taxon>Saprospirales</taxon>
        <taxon>Haliscomenobacteraceae</taxon>
        <taxon>Haliscomenobacter</taxon>
    </lineage>
</organism>
<evidence type="ECO:0000313" key="1">
    <source>
        <dbReference type="EMBL" id="AEE50897.1"/>
    </source>
</evidence>